<dbReference type="RefSeq" id="WP_144308400.1">
    <property type="nucleotide sequence ID" value="NZ_VMNK01000003.1"/>
</dbReference>
<proteinExistence type="predicted"/>
<reference evidence="1 2" key="1">
    <citation type="submission" date="2019-07" db="EMBL/GenBank/DDBJ databases">
        <title>The pathways for chlorine oxyanion respiration interact through the shared metabolite chlorate.</title>
        <authorList>
            <person name="Barnum T.P."/>
            <person name="Cheng Y."/>
            <person name="Hill K.A."/>
            <person name="Lucas L.N."/>
            <person name="Carlson H.K."/>
            <person name="Coates J.D."/>
        </authorList>
    </citation>
    <scope>NUCLEOTIDE SEQUENCE [LARGE SCALE GENOMIC DNA]</scope>
    <source>
        <strain evidence="1 2">SFB-3</strain>
    </source>
</reference>
<sequence>MAEIIACETVTLTPRTTLVLAQMAYAEVSCQAGGVWITQYGDHRDVLLAPGQSVVLDLPTATVMTASDGAEVLITRRAAPTQRPSIGRWLVGLFDPRWSSRASCAVRQYMRSLPQH</sequence>
<gene>
    <name evidence="1" type="ORF">FHP91_04275</name>
</gene>
<dbReference type="OrthoDB" id="200037at2"/>
<keyword evidence="2" id="KW-1185">Reference proteome</keyword>
<dbReference type="AlphaFoldDB" id="A0A557R141"/>
<comment type="caution">
    <text evidence="1">The sequence shown here is derived from an EMBL/GenBank/DDBJ whole genome shotgun (WGS) entry which is preliminary data.</text>
</comment>
<dbReference type="Pfam" id="PF11142">
    <property type="entry name" value="DUF2917"/>
    <property type="match status" value="1"/>
</dbReference>
<accession>A0A557R141</accession>
<evidence type="ECO:0000313" key="2">
    <source>
        <dbReference type="Proteomes" id="UP000319502"/>
    </source>
</evidence>
<dbReference type="InterPro" id="IPR021317">
    <property type="entry name" value="DUF2917"/>
</dbReference>
<dbReference type="EMBL" id="VMNK01000003">
    <property type="protein sequence ID" value="TVO58883.1"/>
    <property type="molecule type" value="Genomic_DNA"/>
</dbReference>
<evidence type="ECO:0000313" key="1">
    <source>
        <dbReference type="EMBL" id="TVO58883.1"/>
    </source>
</evidence>
<name>A0A557R141_9RHOO</name>
<dbReference type="Proteomes" id="UP000319502">
    <property type="component" value="Unassembled WGS sequence"/>
</dbReference>
<organism evidence="1 2">
    <name type="scientific">Denitromonas halophila</name>
    <dbReference type="NCBI Taxonomy" id="1629404"/>
    <lineage>
        <taxon>Bacteria</taxon>
        <taxon>Pseudomonadati</taxon>
        <taxon>Pseudomonadota</taxon>
        <taxon>Betaproteobacteria</taxon>
        <taxon>Rhodocyclales</taxon>
        <taxon>Zoogloeaceae</taxon>
        <taxon>Denitromonas</taxon>
    </lineage>
</organism>
<protein>
    <submittedName>
        <fullName evidence="1">DUF2917 domain-containing protein</fullName>
    </submittedName>
</protein>